<dbReference type="GO" id="GO:0030288">
    <property type="term" value="C:outer membrane-bounded periplasmic space"/>
    <property type="evidence" value="ECO:0007669"/>
    <property type="project" value="TreeGrafter"/>
</dbReference>
<dbReference type="PANTHER" id="PTHR32060:SF30">
    <property type="entry name" value="CARBOXY-TERMINAL PROCESSING PROTEASE CTPA"/>
    <property type="match status" value="1"/>
</dbReference>
<reference evidence="9 11" key="2">
    <citation type="submission" date="2017-02" db="EMBL/GenBank/DDBJ databases">
        <authorList>
            <person name="Peterson S.W."/>
        </authorList>
    </citation>
    <scope>NUCLEOTIDE SEQUENCE [LARGE SCALE GENOMIC DNA]</scope>
    <source>
        <strain evidence="9 11">ATCC 700135</strain>
    </source>
</reference>
<dbReference type="SUPFAM" id="SSF52096">
    <property type="entry name" value="ClpP/crotonase"/>
    <property type="match status" value="1"/>
</dbReference>
<dbReference type="InterPro" id="IPR005151">
    <property type="entry name" value="Tail-specific_protease"/>
</dbReference>
<dbReference type="SMART" id="SM00245">
    <property type="entry name" value="TSPc"/>
    <property type="match status" value="1"/>
</dbReference>
<proteinExistence type="inferred from homology"/>
<keyword evidence="10" id="KW-1185">Reference proteome</keyword>
<dbReference type="EMBL" id="JQJD01000065">
    <property type="protein sequence ID" value="KGN78141.1"/>
    <property type="molecule type" value="Genomic_DNA"/>
</dbReference>
<dbReference type="RefSeq" id="WP_036853046.1">
    <property type="nucleotide sequence ID" value="NZ_LR134506.1"/>
</dbReference>
<dbReference type="Pfam" id="PF17820">
    <property type="entry name" value="PDZ_6"/>
    <property type="match status" value="1"/>
</dbReference>
<evidence type="ECO:0000259" key="7">
    <source>
        <dbReference type="PROSITE" id="PS50106"/>
    </source>
</evidence>
<evidence type="ECO:0000256" key="6">
    <source>
        <dbReference type="SAM" id="SignalP"/>
    </source>
</evidence>
<dbReference type="InterPro" id="IPR041489">
    <property type="entry name" value="PDZ_6"/>
</dbReference>
<accession>A0A0A2EGZ5</accession>
<organism evidence="8 10">
    <name type="scientific">Porphyromonas cangingivalis</name>
    <dbReference type="NCBI Taxonomy" id="36874"/>
    <lineage>
        <taxon>Bacteria</taxon>
        <taxon>Pseudomonadati</taxon>
        <taxon>Bacteroidota</taxon>
        <taxon>Bacteroidia</taxon>
        <taxon>Bacteroidales</taxon>
        <taxon>Porphyromonadaceae</taxon>
        <taxon>Porphyromonas</taxon>
    </lineage>
</organism>
<comment type="similarity">
    <text evidence="1 5">Belongs to the peptidase S41A family.</text>
</comment>
<evidence type="ECO:0000256" key="4">
    <source>
        <dbReference type="ARBA" id="ARBA00022825"/>
    </source>
</evidence>
<feature type="domain" description="PDZ" evidence="7">
    <location>
        <begin position="107"/>
        <end position="163"/>
    </location>
</feature>
<keyword evidence="3 5" id="KW-0378">Hydrolase</keyword>
<dbReference type="Gene3D" id="2.30.42.10">
    <property type="match status" value="1"/>
</dbReference>
<gene>
    <name evidence="8" type="ORF">HQ35_10675</name>
    <name evidence="9" type="ORF">SAMN02745205_00809</name>
</gene>
<dbReference type="SMART" id="SM00228">
    <property type="entry name" value="PDZ"/>
    <property type="match status" value="1"/>
</dbReference>
<dbReference type="Gene3D" id="3.30.750.44">
    <property type="match status" value="1"/>
</dbReference>
<dbReference type="InterPro" id="IPR001478">
    <property type="entry name" value="PDZ"/>
</dbReference>
<dbReference type="InterPro" id="IPR029045">
    <property type="entry name" value="ClpP/crotonase-like_dom_sf"/>
</dbReference>
<keyword evidence="6" id="KW-0732">Signal</keyword>
<keyword evidence="2 5" id="KW-0645">Protease</keyword>
<dbReference type="NCBIfam" id="TIGR00225">
    <property type="entry name" value="prc"/>
    <property type="match status" value="1"/>
</dbReference>
<dbReference type="AlphaFoldDB" id="A0A0A2EGZ5"/>
<keyword evidence="4 5" id="KW-0720">Serine protease</keyword>
<dbReference type="GO" id="GO:0007165">
    <property type="term" value="P:signal transduction"/>
    <property type="evidence" value="ECO:0007669"/>
    <property type="project" value="TreeGrafter"/>
</dbReference>
<evidence type="ECO:0000313" key="8">
    <source>
        <dbReference type="EMBL" id="KGN78141.1"/>
    </source>
</evidence>
<dbReference type="Pfam" id="PF03572">
    <property type="entry name" value="Peptidase_S41"/>
    <property type="match status" value="1"/>
</dbReference>
<evidence type="ECO:0000313" key="9">
    <source>
        <dbReference type="EMBL" id="SJZ44015.1"/>
    </source>
</evidence>
<evidence type="ECO:0000313" key="10">
    <source>
        <dbReference type="Proteomes" id="UP000030125"/>
    </source>
</evidence>
<dbReference type="PROSITE" id="PS50106">
    <property type="entry name" value="PDZ"/>
    <property type="match status" value="1"/>
</dbReference>
<dbReference type="Proteomes" id="UP000189956">
    <property type="component" value="Unassembled WGS sequence"/>
</dbReference>
<dbReference type="STRING" id="36874.HQ34_04280"/>
<evidence type="ECO:0000256" key="3">
    <source>
        <dbReference type="ARBA" id="ARBA00022801"/>
    </source>
</evidence>
<dbReference type="PANTHER" id="PTHR32060">
    <property type="entry name" value="TAIL-SPECIFIC PROTEASE"/>
    <property type="match status" value="1"/>
</dbReference>
<name>A0A0A2EGZ5_PORCN</name>
<dbReference type="CDD" id="cd07560">
    <property type="entry name" value="Peptidase_S41_CPP"/>
    <property type="match status" value="1"/>
</dbReference>
<reference evidence="8 10" key="1">
    <citation type="submission" date="2014-08" db="EMBL/GenBank/DDBJ databases">
        <title>Porphyromonas cangingivalis strain:COT-109_OH1386 Genome sequencing.</title>
        <authorList>
            <person name="Wallis C."/>
            <person name="Deusch O."/>
            <person name="O'Flynn C."/>
            <person name="Davis I."/>
            <person name="Jospin G."/>
            <person name="Darling A.E."/>
            <person name="Coil D.A."/>
            <person name="Alexiev A."/>
            <person name="Horsfall A."/>
            <person name="Kirkwood N."/>
            <person name="Harris S."/>
            <person name="Eisen J.A."/>
        </authorList>
    </citation>
    <scope>NUCLEOTIDE SEQUENCE [LARGE SCALE GENOMIC DNA]</scope>
    <source>
        <strain evidence="10">COT-109 OH1386</strain>
        <strain evidence="8">COT-109_OH1386</strain>
    </source>
</reference>
<dbReference type="GO" id="GO:0008236">
    <property type="term" value="F:serine-type peptidase activity"/>
    <property type="evidence" value="ECO:0007669"/>
    <property type="project" value="UniProtKB-KW"/>
</dbReference>
<dbReference type="eggNOG" id="COG0793">
    <property type="taxonomic scope" value="Bacteria"/>
</dbReference>
<feature type="signal peptide" evidence="6">
    <location>
        <begin position="1"/>
        <end position="25"/>
    </location>
</feature>
<evidence type="ECO:0000256" key="2">
    <source>
        <dbReference type="ARBA" id="ARBA00022670"/>
    </source>
</evidence>
<protein>
    <submittedName>
        <fullName evidence="9">Carboxyl-terminal processing protease</fullName>
    </submittedName>
</protein>
<evidence type="ECO:0000313" key="11">
    <source>
        <dbReference type="Proteomes" id="UP000189956"/>
    </source>
</evidence>
<evidence type="ECO:0000256" key="1">
    <source>
        <dbReference type="ARBA" id="ARBA00009179"/>
    </source>
</evidence>
<feature type="chain" id="PRO_5014506615" evidence="6">
    <location>
        <begin position="26"/>
        <end position="577"/>
    </location>
</feature>
<dbReference type="OrthoDB" id="9812068at2"/>
<dbReference type="Gene3D" id="3.90.226.10">
    <property type="entry name" value="2-enoyl-CoA Hydratase, Chain A, domain 1"/>
    <property type="match status" value="1"/>
</dbReference>
<dbReference type="Proteomes" id="UP000030125">
    <property type="component" value="Unassembled WGS sequence"/>
</dbReference>
<dbReference type="SUPFAM" id="SSF50156">
    <property type="entry name" value="PDZ domain-like"/>
    <property type="match status" value="1"/>
</dbReference>
<evidence type="ECO:0000256" key="5">
    <source>
        <dbReference type="RuleBase" id="RU004404"/>
    </source>
</evidence>
<dbReference type="GO" id="GO:0004175">
    <property type="term" value="F:endopeptidase activity"/>
    <property type="evidence" value="ECO:0007669"/>
    <property type="project" value="TreeGrafter"/>
</dbReference>
<dbReference type="InterPro" id="IPR036034">
    <property type="entry name" value="PDZ_sf"/>
</dbReference>
<dbReference type="GO" id="GO:0006508">
    <property type="term" value="P:proteolysis"/>
    <property type="evidence" value="ECO:0007669"/>
    <property type="project" value="UniProtKB-KW"/>
</dbReference>
<dbReference type="CDD" id="cd06782">
    <property type="entry name" value="cpPDZ_CPP-like"/>
    <property type="match status" value="1"/>
</dbReference>
<dbReference type="InterPro" id="IPR004447">
    <property type="entry name" value="Peptidase_S41A"/>
</dbReference>
<dbReference type="EMBL" id="FUWL01000005">
    <property type="protein sequence ID" value="SJZ44015.1"/>
    <property type="molecule type" value="Genomic_DNA"/>
</dbReference>
<sequence>MKYLRQIIKSTILLSSLTLTLGVSAPRIYAQTKKEKKVDNQMEIRRSTQVFQYVLSGVESLYVDTLNIKDMTSRGINAMLSQLDPYTEYMTDTESKDFEFMTTGIYGGIGAYIQEKDSAVYVQNPMPGSPAEKSGLKRGDKFVIIEGVSVIPGNVSKVSDLLKGPVGTKVKVKVLRLGEEKEREVTLTRESVVVDQVVHRGIYGDNIGYINLISFTNRSASDVRNAFNELNRDRKLKGLILDLRSNGGGVMEDAIKILSMFVPEKTLVVYTEGKLPETTQKYYTTEKPIAPNLPIAVLINGGSASASEIVAGAIQDFDRGVIIGSKSFGKGLVQSTRPLPHNGILKLTIARYYIPSGRCIQQLDYSHRNPDGSVAAIPDSLANTFKTKSGRLVKDGGGIRPDITIEDETLPVSVFNMIRGGYIFDFANKLYLKGKGLPAPKSISDIKITEKDFEDFLTYLENEKFTYGKMSLNALKSLKELIKFEGYKDQSSEAIAALEQSITPDLRKDVIRHKTIIINQIRSSLAVHYFGMSGQYVIGLETDASLKKALEVLSDKDEYRKVLSPQKADKKAEETAA</sequence>